<evidence type="ECO:0000259" key="4">
    <source>
        <dbReference type="PROSITE" id="PS50043"/>
    </source>
</evidence>
<dbReference type="InterPro" id="IPR036388">
    <property type="entry name" value="WH-like_DNA-bd_sf"/>
</dbReference>
<sequence>MTGPRYDQLTPRQRECLRLAYYRLRYQEIAHELGLSPETVKTYLRQAREALGASSTLAAAQILSEREGVPPPPKGGYPAMGIAPPPPIREKKPSAVEATERLSMREERLVFEPSVFTHPAPPSPTFRVAAEHGRQRLRQLDGWGRIVTSIVLTLLLALAVIVGTAVLTDLSRFWLDR</sequence>
<keyword evidence="3" id="KW-1133">Transmembrane helix</keyword>
<evidence type="ECO:0000256" key="1">
    <source>
        <dbReference type="ARBA" id="ARBA00023125"/>
    </source>
</evidence>
<dbReference type="Pfam" id="PF08281">
    <property type="entry name" value="Sigma70_r4_2"/>
    <property type="match status" value="1"/>
</dbReference>
<evidence type="ECO:0000313" key="5">
    <source>
        <dbReference type="EMBL" id="SFR80519.1"/>
    </source>
</evidence>
<dbReference type="EMBL" id="FOZG01000001">
    <property type="protein sequence ID" value="SFR80519.1"/>
    <property type="molecule type" value="Genomic_DNA"/>
</dbReference>
<keyword evidence="1" id="KW-0238">DNA-binding</keyword>
<feature type="domain" description="HTH luxR-type" evidence="4">
    <location>
        <begin position="2"/>
        <end position="67"/>
    </location>
</feature>
<keyword evidence="3" id="KW-0472">Membrane</keyword>
<dbReference type="PANTHER" id="PTHR43214">
    <property type="entry name" value="TWO-COMPONENT RESPONSE REGULATOR"/>
    <property type="match status" value="1"/>
</dbReference>
<dbReference type="Proteomes" id="UP000198824">
    <property type="component" value="Unassembled WGS sequence"/>
</dbReference>
<protein>
    <submittedName>
        <fullName evidence="5">RNA polymerase sigma factor, sigma-70 family</fullName>
    </submittedName>
</protein>
<dbReference type="CDD" id="cd06170">
    <property type="entry name" value="LuxR_C_like"/>
    <property type="match status" value="1"/>
</dbReference>
<evidence type="ECO:0000256" key="2">
    <source>
        <dbReference type="SAM" id="MobiDB-lite"/>
    </source>
</evidence>
<feature type="region of interest" description="Disordered" evidence="2">
    <location>
        <begin position="68"/>
        <end position="91"/>
    </location>
</feature>
<dbReference type="InterPro" id="IPR000792">
    <property type="entry name" value="Tscrpt_reg_LuxR_C"/>
</dbReference>
<feature type="transmembrane region" description="Helical" evidence="3">
    <location>
        <begin position="146"/>
        <end position="167"/>
    </location>
</feature>
<dbReference type="GO" id="GO:0006352">
    <property type="term" value="P:DNA-templated transcription initiation"/>
    <property type="evidence" value="ECO:0007669"/>
    <property type="project" value="InterPro"/>
</dbReference>
<dbReference type="GO" id="GO:0016987">
    <property type="term" value="F:sigma factor activity"/>
    <property type="evidence" value="ECO:0007669"/>
    <property type="project" value="InterPro"/>
</dbReference>
<accession>A0A1I6JNK2</accession>
<dbReference type="InterPro" id="IPR013249">
    <property type="entry name" value="RNA_pol_sigma70_r4_t2"/>
</dbReference>
<evidence type="ECO:0000256" key="3">
    <source>
        <dbReference type="SAM" id="Phobius"/>
    </source>
</evidence>
<dbReference type="PANTHER" id="PTHR43214:SF42">
    <property type="entry name" value="TRANSCRIPTIONAL REGULATORY PROTEIN DESR"/>
    <property type="match status" value="1"/>
</dbReference>
<evidence type="ECO:0000313" key="6">
    <source>
        <dbReference type="Proteomes" id="UP000198824"/>
    </source>
</evidence>
<dbReference type="InterPro" id="IPR016032">
    <property type="entry name" value="Sig_transdc_resp-reg_C-effctor"/>
</dbReference>
<dbReference type="SUPFAM" id="SSF46894">
    <property type="entry name" value="C-terminal effector domain of the bipartite response regulators"/>
    <property type="match status" value="1"/>
</dbReference>
<dbReference type="Gene3D" id="1.10.10.10">
    <property type="entry name" value="Winged helix-like DNA-binding domain superfamily/Winged helix DNA-binding domain"/>
    <property type="match status" value="1"/>
</dbReference>
<dbReference type="RefSeq" id="WP_093310423.1">
    <property type="nucleotide sequence ID" value="NZ_FOZG01000001.1"/>
</dbReference>
<dbReference type="AlphaFoldDB" id="A0A1I6JNK2"/>
<organism evidence="5 6">
    <name type="scientific">Sphingomonas jatrophae</name>
    <dbReference type="NCBI Taxonomy" id="1166337"/>
    <lineage>
        <taxon>Bacteria</taxon>
        <taxon>Pseudomonadati</taxon>
        <taxon>Pseudomonadota</taxon>
        <taxon>Alphaproteobacteria</taxon>
        <taxon>Sphingomonadales</taxon>
        <taxon>Sphingomonadaceae</taxon>
        <taxon>Sphingomonas</taxon>
    </lineage>
</organism>
<dbReference type="SMART" id="SM00421">
    <property type="entry name" value="HTH_LUXR"/>
    <property type="match status" value="1"/>
</dbReference>
<dbReference type="STRING" id="1166337.SAMN05192580_0586"/>
<name>A0A1I6JNK2_9SPHN</name>
<keyword evidence="6" id="KW-1185">Reference proteome</keyword>
<dbReference type="OrthoDB" id="7206433at2"/>
<proteinExistence type="predicted"/>
<reference evidence="5 6" key="1">
    <citation type="submission" date="2016-10" db="EMBL/GenBank/DDBJ databases">
        <authorList>
            <person name="de Groot N.N."/>
        </authorList>
    </citation>
    <scope>NUCLEOTIDE SEQUENCE [LARGE SCALE GENOMIC DNA]</scope>
    <source>
        <strain evidence="5 6">S5-249</strain>
    </source>
</reference>
<dbReference type="PROSITE" id="PS50043">
    <property type="entry name" value="HTH_LUXR_2"/>
    <property type="match status" value="1"/>
</dbReference>
<dbReference type="InterPro" id="IPR039420">
    <property type="entry name" value="WalR-like"/>
</dbReference>
<gene>
    <name evidence="5" type="ORF">SAMN05192580_0586</name>
</gene>
<keyword evidence="3" id="KW-0812">Transmembrane</keyword>
<dbReference type="GO" id="GO:0003677">
    <property type="term" value="F:DNA binding"/>
    <property type="evidence" value="ECO:0007669"/>
    <property type="project" value="UniProtKB-KW"/>
</dbReference>